<keyword evidence="3" id="KW-1185">Reference proteome</keyword>
<comment type="caution">
    <text evidence="2">The sequence shown here is derived from an EMBL/GenBank/DDBJ whole genome shotgun (WGS) entry which is preliminary data.</text>
</comment>
<evidence type="ECO:0000313" key="2">
    <source>
        <dbReference type="EMBL" id="KDE39273.1"/>
    </source>
</evidence>
<dbReference type="Pfam" id="PF13503">
    <property type="entry name" value="DUF4123"/>
    <property type="match status" value="1"/>
</dbReference>
<dbReference type="OrthoDB" id="7833020at2"/>
<dbReference type="STRING" id="267850.ADINL_2402"/>
<protein>
    <recommendedName>
        <fullName evidence="1">DUF4123 domain-containing protein</fullName>
    </recommendedName>
</protein>
<feature type="domain" description="DUF4123" evidence="1">
    <location>
        <begin position="150"/>
        <end position="266"/>
    </location>
</feature>
<name>A0A063XYQ5_9GAMM</name>
<dbReference type="InterPro" id="IPR025391">
    <property type="entry name" value="DUF4123"/>
</dbReference>
<gene>
    <name evidence="2" type="ORF">ADINL_2402</name>
</gene>
<dbReference type="RefSeq" id="WP_036548186.1">
    <property type="nucleotide sequence ID" value="NZ_JMSZ01000032.1"/>
</dbReference>
<dbReference type="AlphaFoldDB" id="A0A063XYQ5"/>
<reference evidence="2 3" key="1">
    <citation type="journal article" date="2005" name="Int. J. Syst. Evol. Microbiol.">
        <title>Nitrincola lacisaponensis gen. nov., sp. nov., a novel alkaliphilic bacterium isolated from an alkaline, saline lake.</title>
        <authorList>
            <person name="Dimitriu P.A."/>
            <person name="Shukla S.K."/>
            <person name="Conradt J."/>
            <person name="Marquez M.C."/>
            <person name="Ventosa A."/>
            <person name="Maglia A."/>
            <person name="Peyton B.M."/>
            <person name="Pinkart H.C."/>
            <person name="Mormile M.R."/>
        </authorList>
    </citation>
    <scope>NUCLEOTIDE SEQUENCE [LARGE SCALE GENOMIC DNA]</scope>
    <source>
        <strain evidence="2 3">4CA</strain>
    </source>
</reference>
<accession>A0A063XYQ5</accession>
<evidence type="ECO:0000313" key="3">
    <source>
        <dbReference type="Proteomes" id="UP000027318"/>
    </source>
</evidence>
<proteinExistence type="predicted"/>
<sequence length="424" mass="48148">MTSFLGHCYAYRSNKQFHLVAAVFCSDRNDYETLVSTALKAKGYQFYWAEDVLLTADWVKQFPAEAADGVALARIVNEESCIALGQITRLAGSDDEAAQAQNWLQIEESDPFTPLDTQFGVHPKKNVPEELREALFGQPYPTDTPPLTTYAVLDAAKMPYLLTSLLMSSDLRYQSLFQGEAQEELAEHAPYLVELTEDSGFTRRLFTGPEGICGLWEKDLGIFLRSCAGFEALRKHLRKFIKVQNKDRKWFYFRFWERRYAHLFFGTACAETCWMMTISKQHTLTLLWSQGSSLFTARALRSMDDDIVMTRPTQEWVAALAEQESMTTFQNKIIHQLILPHPQHGHMTSEQAQALVKALIAQAQSFGFKSEYALSSYVTVALELSRFPITNPNYLNILQSAKHPDTKAELMLKSIISTKGNTDE</sequence>
<evidence type="ECO:0000259" key="1">
    <source>
        <dbReference type="Pfam" id="PF13503"/>
    </source>
</evidence>
<organism evidence="2 3">
    <name type="scientific">Nitrincola lacisaponensis</name>
    <dbReference type="NCBI Taxonomy" id="267850"/>
    <lineage>
        <taxon>Bacteria</taxon>
        <taxon>Pseudomonadati</taxon>
        <taxon>Pseudomonadota</taxon>
        <taxon>Gammaproteobacteria</taxon>
        <taxon>Oceanospirillales</taxon>
        <taxon>Oceanospirillaceae</taxon>
        <taxon>Nitrincola</taxon>
    </lineage>
</organism>
<dbReference type="Proteomes" id="UP000027318">
    <property type="component" value="Unassembled WGS sequence"/>
</dbReference>
<dbReference type="EMBL" id="JMSZ01000032">
    <property type="protein sequence ID" value="KDE39273.1"/>
    <property type="molecule type" value="Genomic_DNA"/>
</dbReference>